<dbReference type="PANTHER" id="PTHR43434:SF1">
    <property type="entry name" value="PHOSPHOGLYCOLATE PHOSPHATASE"/>
    <property type="match status" value="1"/>
</dbReference>
<dbReference type="GO" id="GO:0016787">
    <property type="term" value="F:hydrolase activity"/>
    <property type="evidence" value="ECO:0007669"/>
    <property type="project" value="UniProtKB-KW"/>
</dbReference>
<dbReference type="Proteomes" id="UP001597097">
    <property type="component" value="Unassembled WGS sequence"/>
</dbReference>
<evidence type="ECO:0000313" key="1">
    <source>
        <dbReference type="EMBL" id="MFD1537182.1"/>
    </source>
</evidence>
<protein>
    <submittedName>
        <fullName evidence="1">HAD family hydrolase</fullName>
        <ecNumber evidence="1">3.1.3.-</ecNumber>
    </submittedName>
</protein>
<keyword evidence="1" id="KW-0378">Hydrolase</keyword>
<accession>A0ABW4G344</accession>
<dbReference type="NCBIfam" id="TIGR01549">
    <property type="entry name" value="HAD-SF-IA-v1"/>
    <property type="match status" value="1"/>
</dbReference>
<comment type="caution">
    <text evidence="1">The sequence shown here is derived from an EMBL/GenBank/DDBJ whole genome shotgun (WGS) entry which is preliminary data.</text>
</comment>
<dbReference type="InterPro" id="IPR050155">
    <property type="entry name" value="HAD-like_hydrolase_sf"/>
</dbReference>
<reference evidence="2" key="1">
    <citation type="journal article" date="2019" name="Int. J. Syst. Evol. Microbiol.">
        <title>The Global Catalogue of Microorganisms (GCM) 10K type strain sequencing project: providing services to taxonomists for standard genome sequencing and annotation.</title>
        <authorList>
            <consortium name="The Broad Institute Genomics Platform"/>
            <consortium name="The Broad Institute Genome Sequencing Center for Infectious Disease"/>
            <person name="Wu L."/>
            <person name="Ma J."/>
        </authorList>
    </citation>
    <scope>NUCLEOTIDE SEQUENCE [LARGE SCALE GENOMIC DNA]</scope>
    <source>
        <strain evidence="2">CGMCC 1.15399</strain>
    </source>
</reference>
<dbReference type="EMBL" id="JBHUCM010000008">
    <property type="protein sequence ID" value="MFD1537182.1"/>
    <property type="molecule type" value="Genomic_DNA"/>
</dbReference>
<dbReference type="PANTHER" id="PTHR43434">
    <property type="entry name" value="PHOSPHOGLYCOLATE PHOSPHATASE"/>
    <property type="match status" value="1"/>
</dbReference>
<dbReference type="SFLD" id="SFLDG01129">
    <property type="entry name" value="C1.5:_HAD__Beta-PGM__Phosphata"/>
    <property type="match status" value="1"/>
</dbReference>
<keyword evidence="2" id="KW-1185">Reference proteome</keyword>
<evidence type="ECO:0000313" key="2">
    <source>
        <dbReference type="Proteomes" id="UP001597097"/>
    </source>
</evidence>
<sequence>MRALLLDFGGVLVEGVTRPSWAAELAGEVHRRLIGAGCTELGVADAEIDIRAGAAADTCWKDAMSRPRAPRELTHREFWTDFVAADWPEAARAVVAAEATALCKRMGELRWHGALRPGIPELLAACRARQVPVAVVSNARCGAVHRDFLAARGVEVAQQVYSDEAGVRKPNPEMIWIATRALGVDPADAWYVGDNLDRDVVCGRRAGVGMTVLMTSKSTARIPYRVRQRPAAVVDDAFALMDKLLEETWT</sequence>
<dbReference type="Pfam" id="PF00702">
    <property type="entry name" value="Hydrolase"/>
    <property type="match status" value="1"/>
</dbReference>
<organism evidence="1 2">
    <name type="scientific">Nonomuraea guangzhouensis</name>
    <dbReference type="NCBI Taxonomy" id="1291555"/>
    <lineage>
        <taxon>Bacteria</taxon>
        <taxon>Bacillati</taxon>
        <taxon>Actinomycetota</taxon>
        <taxon>Actinomycetes</taxon>
        <taxon>Streptosporangiales</taxon>
        <taxon>Streptosporangiaceae</taxon>
        <taxon>Nonomuraea</taxon>
    </lineage>
</organism>
<proteinExistence type="predicted"/>
<dbReference type="SFLD" id="SFLDS00003">
    <property type="entry name" value="Haloacid_Dehalogenase"/>
    <property type="match status" value="1"/>
</dbReference>
<gene>
    <name evidence="1" type="ORF">ACFSJ0_09065</name>
</gene>
<dbReference type="InterPro" id="IPR006439">
    <property type="entry name" value="HAD-SF_hydro_IA"/>
</dbReference>
<dbReference type="EC" id="3.1.3.-" evidence="1"/>
<dbReference type="RefSeq" id="WP_219539362.1">
    <property type="nucleotide sequence ID" value="NZ_JAHKRM010000059.1"/>
</dbReference>
<name>A0ABW4G344_9ACTN</name>